<feature type="region of interest" description="Disordered" evidence="1">
    <location>
        <begin position="178"/>
        <end position="217"/>
    </location>
</feature>
<evidence type="ECO:0000256" key="1">
    <source>
        <dbReference type="SAM" id="MobiDB-lite"/>
    </source>
</evidence>
<sequence>MEPELRDGAAAADGDGAGAAATDGGGCGWSPSGGGGWLRRMWTEPECLRRMGMEPELKDGAAAVDWDGAQAAVADGSDGWGRSPSGGGGCRQRMGEGGLGRALHHLGHKPRSAAAVLTVPEPNLHARSGRGRAVVEPDGAAEVVVTDLAEHRGAAAELRDGAAVTDWDGARAAVADGGNGWGWSSSGGGGWGRSPWGVADAGNGWGRMGEKDEKKGF</sequence>
<feature type="region of interest" description="Disordered" evidence="1">
    <location>
        <begin position="1"/>
        <end position="38"/>
    </location>
</feature>
<organism evidence="2">
    <name type="scientific">Oryza glumipatula</name>
    <dbReference type="NCBI Taxonomy" id="40148"/>
    <lineage>
        <taxon>Eukaryota</taxon>
        <taxon>Viridiplantae</taxon>
        <taxon>Streptophyta</taxon>
        <taxon>Embryophyta</taxon>
        <taxon>Tracheophyta</taxon>
        <taxon>Spermatophyta</taxon>
        <taxon>Magnoliopsida</taxon>
        <taxon>Liliopsida</taxon>
        <taxon>Poales</taxon>
        <taxon>Poaceae</taxon>
        <taxon>BOP clade</taxon>
        <taxon>Oryzoideae</taxon>
        <taxon>Oryzeae</taxon>
        <taxon>Oryzinae</taxon>
        <taxon>Oryza</taxon>
    </lineage>
</organism>
<accession>A0A0E0BL10</accession>
<keyword evidence="3" id="KW-1185">Reference proteome</keyword>
<proteinExistence type="predicted"/>
<evidence type="ECO:0000313" key="3">
    <source>
        <dbReference type="Proteomes" id="UP000026961"/>
    </source>
</evidence>
<feature type="compositionally biased region" description="Gly residues" evidence="1">
    <location>
        <begin position="178"/>
        <end position="192"/>
    </location>
</feature>
<protein>
    <recommendedName>
        <fullName evidence="4">DUF834 domain-containing protein</fullName>
    </recommendedName>
</protein>
<dbReference type="Gramene" id="OGLUM11G18660.1">
    <property type="protein sequence ID" value="OGLUM11G18660.1"/>
    <property type="gene ID" value="OGLUM11G18660"/>
</dbReference>
<dbReference type="Proteomes" id="UP000026961">
    <property type="component" value="Chromosome 11"/>
</dbReference>
<reference evidence="2" key="2">
    <citation type="submission" date="2018-05" db="EMBL/GenBank/DDBJ databases">
        <title>OgluRS3 (Oryza glumaepatula Reference Sequence Version 3).</title>
        <authorList>
            <person name="Zhang J."/>
            <person name="Kudrna D."/>
            <person name="Lee S."/>
            <person name="Talag J."/>
            <person name="Welchert J."/>
            <person name="Wing R.A."/>
        </authorList>
    </citation>
    <scope>NUCLEOTIDE SEQUENCE [LARGE SCALE GENOMIC DNA]</scope>
</reference>
<feature type="compositionally biased region" description="Low complexity" evidence="1">
    <location>
        <begin position="8"/>
        <end position="22"/>
    </location>
</feature>
<dbReference type="HOGENOM" id="CLU_1273974_0_0_1"/>
<evidence type="ECO:0000313" key="2">
    <source>
        <dbReference type="EnsemblPlants" id="OGLUM11G18660.1"/>
    </source>
</evidence>
<name>A0A0E0BL10_9ORYZ</name>
<evidence type="ECO:0008006" key="4">
    <source>
        <dbReference type="Google" id="ProtNLM"/>
    </source>
</evidence>
<dbReference type="EnsemblPlants" id="OGLUM11G18660.1">
    <property type="protein sequence ID" value="OGLUM11G18660.1"/>
    <property type="gene ID" value="OGLUM11G18660"/>
</dbReference>
<feature type="compositionally biased region" description="Gly residues" evidence="1">
    <location>
        <begin position="23"/>
        <end position="37"/>
    </location>
</feature>
<feature type="compositionally biased region" description="Basic and acidic residues" evidence="1">
    <location>
        <begin position="208"/>
        <end position="217"/>
    </location>
</feature>
<dbReference type="AlphaFoldDB" id="A0A0E0BL10"/>
<reference evidence="2" key="1">
    <citation type="submission" date="2015-04" db="UniProtKB">
        <authorList>
            <consortium name="EnsemblPlants"/>
        </authorList>
    </citation>
    <scope>IDENTIFICATION</scope>
</reference>